<keyword evidence="1" id="KW-0472">Membrane</keyword>
<keyword evidence="1" id="KW-1133">Transmembrane helix</keyword>
<organism evidence="2 3">
    <name type="scientific">Podarcis lilfordi</name>
    <name type="common">Lilford's wall lizard</name>
    <dbReference type="NCBI Taxonomy" id="74358"/>
    <lineage>
        <taxon>Eukaryota</taxon>
        <taxon>Metazoa</taxon>
        <taxon>Chordata</taxon>
        <taxon>Craniata</taxon>
        <taxon>Vertebrata</taxon>
        <taxon>Euteleostomi</taxon>
        <taxon>Lepidosauria</taxon>
        <taxon>Squamata</taxon>
        <taxon>Bifurcata</taxon>
        <taxon>Unidentata</taxon>
        <taxon>Episquamata</taxon>
        <taxon>Laterata</taxon>
        <taxon>Lacertibaenia</taxon>
        <taxon>Lacertidae</taxon>
        <taxon>Podarcis</taxon>
    </lineage>
</organism>
<sequence>MDSDAGSAAPETATISPEDRVYEASRDLPSFFLWVLFVALCFSSCEGNGAGWHKVQRLKQNGISGNNVFII</sequence>
<proteinExistence type="predicted"/>
<name>A0AA35LHW7_9SAUR</name>
<accession>A0AA35LHW7</accession>
<gene>
    <name evidence="2" type="ORF">PODLI_1B042821</name>
</gene>
<keyword evidence="3" id="KW-1185">Reference proteome</keyword>
<evidence type="ECO:0000313" key="2">
    <source>
        <dbReference type="EMBL" id="CAI5796368.1"/>
    </source>
</evidence>
<dbReference type="Proteomes" id="UP001178461">
    <property type="component" value="Chromosome 17"/>
</dbReference>
<protein>
    <submittedName>
        <fullName evidence="2">Uncharacterized protein</fullName>
    </submittedName>
</protein>
<evidence type="ECO:0000256" key="1">
    <source>
        <dbReference type="SAM" id="Phobius"/>
    </source>
</evidence>
<dbReference type="AlphaFoldDB" id="A0AA35LHW7"/>
<keyword evidence="1" id="KW-0812">Transmembrane</keyword>
<evidence type="ECO:0000313" key="3">
    <source>
        <dbReference type="Proteomes" id="UP001178461"/>
    </source>
</evidence>
<dbReference type="EMBL" id="OX395142">
    <property type="protein sequence ID" value="CAI5796368.1"/>
    <property type="molecule type" value="Genomic_DNA"/>
</dbReference>
<feature type="transmembrane region" description="Helical" evidence="1">
    <location>
        <begin position="31"/>
        <end position="50"/>
    </location>
</feature>
<reference evidence="2" key="1">
    <citation type="submission" date="2022-12" db="EMBL/GenBank/DDBJ databases">
        <authorList>
            <person name="Alioto T."/>
            <person name="Alioto T."/>
            <person name="Gomez Garrido J."/>
        </authorList>
    </citation>
    <scope>NUCLEOTIDE SEQUENCE</scope>
</reference>